<dbReference type="InterPro" id="IPR036735">
    <property type="entry name" value="NGN_dom_sf"/>
</dbReference>
<protein>
    <submittedName>
        <fullName evidence="3">Transcriptional regulator</fullName>
    </submittedName>
</protein>
<evidence type="ECO:0000313" key="4">
    <source>
        <dbReference type="Proteomes" id="UP000886851"/>
    </source>
</evidence>
<dbReference type="Pfam" id="PF02357">
    <property type="entry name" value="NusG"/>
    <property type="match status" value="1"/>
</dbReference>
<reference evidence="3" key="2">
    <citation type="submission" date="2021-04" db="EMBL/GenBank/DDBJ databases">
        <authorList>
            <person name="Gilroy R."/>
        </authorList>
    </citation>
    <scope>NUCLEOTIDE SEQUENCE</scope>
    <source>
        <strain evidence="3">Gambia2-208</strain>
    </source>
</reference>
<evidence type="ECO:0000313" key="3">
    <source>
        <dbReference type="EMBL" id="HIY89274.1"/>
    </source>
</evidence>
<evidence type="ECO:0000259" key="2">
    <source>
        <dbReference type="Pfam" id="PF02357"/>
    </source>
</evidence>
<reference evidence="3" key="1">
    <citation type="journal article" date="2021" name="PeerJ">
        <title>Extensive microbial diversity within the chicken gut microbiome revealed by metagenomics and culture.</title>
        <authorList>
            <person name="Gilroy R."/>
            <person name="Ravi A."/>
            <person name="Getino M."/>
            <person name="Pursley I."/>
            <person name="Horton D.L."/>
            <person name="Alikhan N.F."/>
            <person name="Baker D."/>
            <person name="Gharbi K."/>
            <person name="Hall N."/>
            <person name="Watson M."/>
            <person name="Adriaenssens E.M."/>
            <person name="Foster-Nyarko E."/>
            <person name="Jarju S."/>
            <person name="Secka A."/>
            <person name="Antonio M."/>
            <person name="Oren A."/>
            <person name="Chaudhuri R.R."/>
            <person name="La Ragione R."/>
            <person name="Hildebrand F."/>
            <person name="Pallen M.J."/>
        </authorList>
    </citation>
    <scope>NUCLEOTIDE SEQUENCE</scope>
    <source>
        <strain evidence="3">Gambia2-208</strain>
    </source>
</reference>
<organism evidence="3 4">
    <name type="scientific">Candidatus Bacteroides pullicola</name>
    <dbReference type="NCBI Taxonomy" id="2838475"/>
    <lineage>
        <taxon>Bacteria</taxon>
        <taxon>Pseudomonadati</taxon>
        <taxon>Bacteroidota</taxon>
        <taxon>Bacteroidia</taxon>
        <taxon>Bacteroidales</taxon>
        <taxon>Bacteroidaceae</taxon>
        <taxon>Bacteroides</taxon>
    </lineage>
</organism>
<sequence length="67" mass="8000">MFDRDDTKLWFAMSAPYQNELRVQRLLDKASIECFIPMCYKAILRNGKKYRVWQPAVSNLVFVRATR</sequence>
<feature type="non-terminal residue" evidence="3">
    <location>
        <position position="67"/>
    </location>
</feature>
<gene>
    <name evidence="3" type="ORF">H9824_11320</name>
</gene>
<evidence type="ECO:0000256" key="1">
    <source>
        <dbReference type="ARBA" id="ARBA00023163"/>
    </source>
</evidence>
<keyword evidence="1" id="KW-0804">Transcription</keyword>
<feature type="domain" description="NusG-like N-terminal" evidence="2">
    <location>
        <begin position="9"/>
        <end position="66"/>
    </location>
</feature>
<dbReference type="SUPFAM" id="SSF82679">
    <property type="entry name" value="N-utilization substance G protein NusG, N-terminal domain"/>
    <property type="match status" value="1"/>
</dbReference>
<dbReference type="InterPro" id="IPR006645">
    <property type="entry name" value="NGN-like_dom"/>
</dbReference>
<dbReference type="Proteomes" id="UP000886851">
    <property type="component" value="Unassembled WGS sequence"/>
</dbReference>
<dbReference type="AlphaFoldDB" id="A0A9D2CM64"/>
<comment type="caution">
    <text evidence="3">The sequence shown here is derived from an EMBL/GenBank/DDBJ whole genome shotgun (WGS) entry which is preliminary data.</text>
</comment>
<dbReference type="EMBL" id="DXCV01000079">
    <property type="protein sequence ID" value="HIY89274.1"/>
    <property type="molecule type" value="Genomic_DNA"/>
</dbReference>
<proteinExistence type="predicted"/>
<accession>A0A9D2CM64</accession>
<dbReference type="Gene3D" id="3.30.70.940">
    <property type="entry name" value="NusG, N-terminal domain"/>
    <property type="match status" value="1"/>
</dbReference>
<dbReference type="GO" id="GO:0006354">
    <property type="term" value="P:DNA-templated transcription elongation"/>
    <property type="evidence" value="ECO:0007669"/>
    <property type="project" value="InterPro"/>
</dbReference>
<name>A0A9D2CM64_9BACE</name>